<protein>
    <submittedName>
        <fullName evidence="1">Uncharacterized protein</fullName>
    </submittedName>
</protein>
<evidence type="ECO:0000313" key="2">
    <source>
        <dbReference type="Proteomes" id="UP000465112"/>
    </source>
</evidence>
<sequence length="93" mass="10561">MYRRPLQSAVRNLLNLTATRAAYGKVLDQEACCVRACQLARVSPPCLKPCRTLHTTTQVTRRTRSHNRRLISATQMWGLSAAGWRGRLNHLCQ</sequence>
<accession>A0A6A5FQ04</accession>
<keyword evidence="2" id="KW-1185">Reference proteome</keyword>
<dbReference type="Proteomes" id="UP000465112">
    <property type="component" value="Chromosome 4"/>
</dbReference>
<name>A0A6A5FQ04_PERFL</name>
<dbReference type="EMBL" id="VHII01000004">
    <property type="protein sequence ID" value="KAF1392312.1"/>
    <property type="molecule type" value="Genomic_DNA"/>
</dbReference>
<comment type="caution">
    <text evidence="1">The sequence shown here is derived from an EMBL/GenBank/DDBJ whole genome shotgun (WGS) entry which is preliminary data.</text>
</comment>
<evidence type="ECO:0000313" key="1">
    <source>
        <dbReference type="EMBL" id="KAF1392312.1"/>
    </source>
</evidence>
<reference evidence="1 2" key="1">
    <citation type="submission" date="2019-06" db="EMBL/GenBank/DDBJ databases">
        <title>A chromosome-scale genome assembly of the European perch, Perca fluviatilis.</title>
        <authorList>
            <person name="Roques C."/>
            <person name="Zahm M."/>
            <person name="Cabau C."/>
            <person name="Klopp C."/>
            <person name="Bouchez O."/>
            <person name="Donnadieu C."/>
            <person name="Kuhl H."/>
            <person name="Gislard M."/>
            <person name="Guendouz S."/>
            <person name="Journot L."/>
            <person name="Haffray P."/>
            <person name="Bestin A."/>
            <person name="Morvezen R."/>
            <person name="Feron R."/>
            <person name="Wen M."/>
            <person name="Jouanno E."/>
            <person name="Herpin A."/>
            <person name="Schartl M."/>
            <person name="Postlethwait J."/>
            <person name="Schaerlinger B."/>
            <person name="Chardard D."/>
            <person name="Lecocq T."/>
            <person name="Poncet C."/>
            <person name="Jaffrelo L."/>
            <person name="Lampietro C."/>
            <person name="Guiguen Y."/>
        </authorList>
    </citation>
    <scope>NUCLEOTIDE SEQUENCE [LARGE SCALE GENOMIC DNA]</scope>
    <source>
        <tissue evidence="1">Blood</tissue>
    </source>
</reference>
<dbReference type="AlphaFoldDB" id="A0A6A5FQ04"/>
<organism evidence="1 2">
    <name type="scientific">Perca fluviatilis</name>
    <name type="common">European perch</name>
    <dbReference type="NCBI Taxonomy" id="8168"/>
    <lineage>
        <taxon>Eukaryota</taxon>
        <taxon>Metazoa</taxon>
        <taxon>Chordata</taxon>
        <taxon>Craniata</taxon>
        <taxon>Vertebrata</taxon>
        <taxon>Euteleostomi</taxon>
        <taxon>Actinopterygii</taxon>
        <taxon>Neopterygii</taxon>
        <taxon>Teleostei</taxon>
        <taxon>Neoteleostei</taxon>
        <taxon>Acanthomorphata</taxon>
        <taxon>Eupercaria</taxon>
        <taxon>Perciformes</taxon>
        <taxon>Percoidei</taxon>
        <taxon>Percidae</taxon>
        <taxon>Percinae</taxon>
        <taxon>Perca</taxon>
    </lineage>
</organism>
<proteinExistence type="predicted"/>
<gene>
    <name evidence="1" type="ORF">PFLUV_G00051490</name>
</gene>